<dbReference type="EMBL" id="VFOZ01000001">
    <property type="protein sequence ID" value="TQL95899.1"/>
    <property type="molecule type" value="Genomic_DNA"/>
</dbReference>
<gene>
    <name evidence="1" type="ORF">FB559_1411</name>
</gene>
<dbReference type="Proteomes" id="UP000316096">
    <property type="component" value="Unassembled WGS sequence"/>
</dbReference>
<sequence>MSKGASSLPAFSFNWVGGDIHGISNLAGVLYGFAGKSEEPALALGRVVDRLVGESGEVVYRGSAADRFKSSVEPNIVDLGWLSSRTTSMGDIVDELALRLAKIESWLESRAEQGVKAKYITIDGAGKLGLPAGSSDPQVQKFLQQFSQERAEALKAAKSARAVAARKLGSEYKALSAGLRNYRDNHKNLLSDNELKAIDSSMRGLKSSFDAADKIVTDNGVKLHWGAAVGGAWKGAAEVGGTIGVFGIETGPFDIPMTAVGATIGGVGGFFKGLVTGHALFEK</sequence>
<comment type="caution">
    <text evidence="1">The sequence shown here is derived from an EMBL/GenBank/DDBJ whole genome shotgun (WGS) entry which is preliminary data.</text>
</comment>
<keyword evidence="2" id="KW-1185">Reference proteome</keyword>
<dbReference type="AlphaFoldDB" id="A0A543CFM1"/>
<evidence type="ECO:0000313" key="2">
    <source>
        <dbReference type="Proteomes" id="UP000316096"/>
    </source>
</evidence>
<accession>A0A543CFM1</accession>
<proteinExistence type="predicted"/>
<name>A0A543CFM1_9ACTN</name>
<organism evidence="1 2">
    <name type="scientific">Actinoallomurus bryophytorum</name>
    <dbReference type="NCBI Taxonomy" id="1490222"/>
    <lineage>
        <taxon>Bacteria</taxon>
        <taxon>Bacillati</taxon>
        <taxon>Actinomycetota</taxon>
        <taxon>Actinomycetes</taxon>
        <taxon>Streptosporangiales</taxon>
        <taxon>Thermomonosporaceae</taxon>
        <taxon>Actinoallomurus</taxon>
    </lineage>
</organism>
<protein>
    <submittedName>
        <fullName evidence="1">Uncharacterized protein</fullName>
    </submittedName>
</protein>
<reference evidence="1 2" key="1">
    <citation type="submission" date="2019-06" db="EMBL/GenBank/DDBJ databases">
        <title>Sequencing the genomes of 1000 actinobacteria strains.</title>
        <authorList>
            <person name="Klenk H.-P."/>
        </authorList>
    </citation>
    <scope>NUCLEOTIDE SEQUENCE [LARGE SCALE GENOMIC DNA]</scope>
    <source>
        <strain evidence="1 2">DSM 102200</strain>
    </source>
</reference>
<dbReference type="RefSeq" id="WP_141954489.1">
    <property type="nucleotide sequence ID" value="NZ_VFOZ01000001.1"/>
</dbReference>
<evidence type="ECO:0000313" key="1">
    <source>
        <dbReference type="EMBL" id="TQL95899.1"/>
    </source>
</evidence>
<dbReference type="OrthoDB" id="4578148at2"/>